<feature type="transmembrane region" description="Helical" evidence="1">
    <location>
        <begin position="12"/>
        <end position="29"/>
    </location>
</feature>
<dbReference type="PANTHER" id="PTHR33387:SF3">
    <property type="entry name" value="DUF985 DOMAIN-CONTAINING PROTEIN"/>
    <property type="match status" value="1"/>
</dbReference>
<keyword evidence="1" id="KW-1133">Transmembrane helix</keyword>
<evidence type="ECO:0000313" key="4">
    <source>
        <dbReference type="Proteomes" id="UP001528823"/>
    </source>
</evidence>
<evidence type="ECO:0000259" key="2">
    <source>
        <dbReference type="Pfam" id="PF06172"/>
    </source>
</evidence>
<dbReference type="Proteomes" id="UP001528823">
    <property type="component" value="Unassembled WGS sequence"/>
</dbReference>
<feature type="domain" description="DUF985" evidence="2">
    <location>
        <begin position="43"/>
        <end position="185"/>
    </location>
</feature>
<dbReference type="RefSeq" id="WP_274690171.1">
    <property type="nucleotide sequence ID" value="NZ_JAPMOU010000025.1"/>
</dbReference>
<dbReference type="PANTHER" id="PTHR33387">
    <property type="entry name" value="RMLC-LIKE JELLY ROLL FOLD PROTEIN"/>
    <property type="match status" value="1"/>
</dbReference>
<evidence type="ECO:0000313" key="3">
    <source>
        <dbReference type="EMBL" id="MDE1463837.1"/>
    </source>
</evidence>
<dbReference type="InterPro" id="IPR009327">
    <property type="entry name" value="Cupin_DUF985"/>
</dbReference>
<keyword evidence="1" id="KW-0812">Transmembrane</keyword>
<organism evidence="3 4">
    <name type="scientific">Spartinivicinus poritis</name>
    <dbReference type="NCBI Taxonomy" id="2994640"/>
    <lineage>
        <taxon>Bacteria</taxon>
        <taxon>Pseudomonadati</taxon>
        <taxon>Pseudomonadota</taxon>
        <taxon>Gammaproteobacteria</taxon>
        <taxon>Oceanospirillales</taxon>
        <taxon>Zooshikellaceae</taxon>
        <taxon>Spartinivicinus</taxon>
    </lineage>
</organism>
<dbReference type="InterPro" id="IPR011051">
    <property type="entry name" value="RmlC_Cupin_sf"/>
</dbReference>
<name>A0ABT5UBT7_9GAMM</name>
<keyword evidence="4" id="KW-1185">Reference proteome</keyword>
<protein>
    <submittedName>
        <fullName evidence="3">Cupin domain-containing protein</fullName>
    </submittedName>
</protein>
<dbReference type="InterPro" id="IPR039935">
    <property type="entry name" value="YML079W-like"/>
</dbReference>
<proteinExistence type="predicted"/>
<dbReference type="InterPro" id="IPR014710">
    <property type="entry name" value="RmlC-like_jellyroll"/>
</dbReference>
<comment type="caution">
    <text evidence="3">The sequence shown here is derived from an EMBL/GenBank/DDBJ whole genome shotgun (WGS) entry which is preliminary data.</text>
</comment>
<dbReference type="SUPFAM" id="SSF51182">
    <property type="entry name" value="RmlC-like cupins"/>
    <property type="match status" value="1"/>
</dbReference>
<gene>
    <name evidence="3" type="ORF">ORQ98_17940</name>
</gene>
<dbReference type="EMBL" id="JAPMOU010000025">
    <property type="protein sequence ID" value="MDE1463837.1"/>
    <property type="molecule type" value="Genomic_DNA"/>
</dbReference>
<dbReference type="Pfam" id="PF06172">
    <property type="entry name" value="Cupin_5"/>
    <property type="match status" value="1"/>
</dbReference>
<sequence length="209" mass="23481">MISNFLTKIRLVHYILGISLIVSTVILNANGKESKNKLLTAAEIIAHLNLQPLPEEGGYYRETYKSADTIQYHFTNDASTVIRAVSTAIYYMVLPDNFSALHRIKQDEVYHHYLGESVEMLLIYPDGNHQLITLGKNIANGEQLQVVVPSGTWQGVKLSKRDSTGYALLGTTVAPGFEFDDFELANAEQLVEQYPRLKSLIHKYTKGHL</sequence>
<dbReference type="CDD" id="cd06121">
    <property type="entry name" value="cupin_YML079wp"/>
    <property type="match status" value="1"/>
</dbReference>
<evidence type="ECO:0000256" key="1">
    <source>
        <dbReference type="SAM" id="Phobius"/>
    </source>
</evidence>
<dbReference type="Gene3D" id="2.60.120.10">
    <property type="entry name" value="Jelly Rolls"/>
    <property type="match status" value="1"/>
</dbReference>
<keyword evidence="1" id="KW-0472">Membrane</keyword>
<accession>A0ABT5UBT7</accession>
<reference evidence="3 4" key="1">
    <citation type="submission" date="2022-11" db="EMBL/GenBank/DDBJ databases">
        <title>Spartinivicinus poritis sp. nov., isolated from scleractinian coral Porites lutea.</title>
        <authorList>
            <person name="Zhang G."/>
            <person name="Cai L."/>
            <person name="Wei Q."/>
        </authorList>
    </citation>
    <scope>NUCLEOTIDE SEQUENCE [LARGE SCALE GENOMIC DNA]</scope>
    <source>
        <strain evidence="3 4">A2-2</strain>
    </source>
</reference>